<dbReference type="RefSeq" id="WP_034459526.1">
    <property type="nucleotide sequence ID" value="NZ_CADEAH010000013.1"/>
</dbReference>
<dbReference type="eggNOG" id="COG1132">
    <property type="taxonomic scope" value="Bacteria"/>
</dbReference>
<dbReference type="HOGENOM" id="CLU_000604_84_8_5"/>
<evidence type="ECO:0000259" key="14">
    <source>
        <dbReference type="PROSITE" id="PS50893"/>
    </source>
</evidence>
<dbReference type="NCBIfam" id="TIGR01192">
    <property type="entry name" value="chvA"/>
    <property type="match status" value="1"/>
</dbReference>
<dbReference type="Pfam" id="PF00664">
    <property type="entry name" value="ABC_membrane"/>
    <property type="match status" value="1"/>
</dbReference>
<evidence type="ECO:0000259" key="15">
    <source>
        <dbReference type="PROSITE" id="PS50929"/>
    </source>
</evidence>
<keyword evidence="5" id="KW-0997">Cell inner membrane</keyword>
<keyword evidence="3" id="KW-0813">Transport</keyword>
<dbReference type="OrthoDB" id="9804259at2"/>
<feature type="domain" description="ABC transmembrane type-1" evidence="15">
    <location>
        <begin position="22"/>
        <end position="301"/>
    </location>
</feature>
<dbReference type="InterPro" id="IPR027417">
    <property type="entry name" value="P-loop_NTPase"/>
</dbReference>
<evidence type="ECO:0000256" key="13">
    <source>
        <dbReference type="SAM" id="Phobius"/>
    </source>
</evidence>
<keyword evidence="7 13" id="KW-0812">Transmembrane</keyword>
<dbReference type="SUPFAM" id="SSF90123">
    <property type="entry name" value="ABC transporter transmembrane region"/>
    <property type="match status" value="1"/>
</dbReference>
<dbReference type="Gene3D" id="3.40.50.300">
    <property type="entry name" value="P-loop containing nucleotide triphosphate hydrolases"/>
    <property type="match status" value="1"/>
</dbReference>
<dbReference type="InterPro" id="IPR039421">
    <property type="entry name" value="Type_1_exporter"/>
</dbReference>
<sequence>MALFKTYARVLTYLNKEKNASLLICSANIMLAIITIAEPILFGHVIDSIAEKSAIIPTLTIWVCFGISHILAYVLIARGADHLVHRRRLAVLTESFERIIAMPLIWHQQRGTSNALHTLLRAVDSMATIWLDFMRQHLSTLVALFVLIPIAFNMNWRLSIVLVVLAIIYVLIARLLMRKTKDGQAAVECYHHNLFQHVSDSISNVSIVQSYNRIKEETSILHQHTNDLLKAQNPVLNWWALASGLNRMASTISIVCVLLLGAFFVAKGQLRVGEVVAFVGFAQLMISRLDQMSSFINLAISLQAKLQEFFAMEDSTFQSKEPEKLPSLQNVKGAIQFHHVTYKFPNSSQGVFDISFEVKTGQTVAIVGPTGAGKTTLINLLQRIYDPTFGHISIDGINICSINRESLRKSLATVFQDTGLFNRTIHDNILIGRTTATDEELYEAAKIAAAHDFILKKNNCYNTMIGERGSQLSGGEKQRLAIARAVLKNAPILILDEATSALDVETEARVKDALDRISHNRTTFIIAHRLSTVRNADLVLFLEQGYLIEKGSFQELIDKGGRFYKLLKAGGLTINQSAIKGEDENVFHLHEAIAS</sequence>
<evidence type="ECO:0000313" key="16">
    <source>
        <dbReference type="EMBL" id="KEC54519.1"/>
    </source>
</evidence>
<dbReference type="PROSITE" id="PS50929">
    <property type="entry name" value="ABC_TM1F"/>
    <property type="match status" value="1"/>
</dbReference>
<dbReference type="GO" id="GO:0005524">
    <property type="term" value="F:ATP binding"/>
    <property type="evidence" value="ECO:0007669"/>
    <property type="project" value="UniProtKB-KW"/>
</dbReference>
<evidence type="ECO:0000256" key="12">
    <source>
        <dbReference type="ARBA" id="ARBA00023136"/>
    </source>
</evidence>
<evidence type="ECO:0000256" key="4">
    <source>
        <dbReference type="ARBA" id="ARBA00022475"/>
    </source>
</evidence>
<dbReference type="GO" id="GO:0015421">
    <property type="term" value="F:ABC-type oligopeptide transporter activity"/>
    <property type="evidence" value="ECO:0007669"/>
    <property type="project" value="TreeGrafter"/>
</dbReference>
<dbReference type="CDD" id="cd18562">
    <property type="entry name" value="ABC_6TM_NdvA_beta-glucan_exporter_like"/>
    <property type="match status" value="1"/>
</dbReference>
<keyword evidence="8" id="KW-0547">Nucleotide-binding</keyword>
<evidence type="ECO:0000256" key="7">
    <source>
        <dbReference type="ARBA" id="ARBA00022692"/>
    </source>
</evidence>
<dbReference type="EMBL" id="AHPL01000010">
    <property type="protein sequence ID" value="KEC54519.1"/>
    <property type="molecule type" value="Genomic_DNA"/>
</dbReference>
<dbReference type="GO" id="GO:0005886">
    <property type="term" value="C:plasma membrane"/>
    <property type="evidence" value="ECO:0007669"/>
    <property type="project" value="UniProtKB-SubCell"/>
</dbReference>
<dbReference type="InterPro" id="IPR003439">
    <property type="entry name" value="ABC_transporter-like_ATP-bd"/>
</dbReference>
<keyword evidence="12 13" id="KW-0472">Membrane</keyword>
<evidence type="ECO:0000256" key="5">
    <source>
        <dbReference type="ARBA" id="ARBA00022519"/>
    </source>
</evidence>
<comment type="similarity">
    <text evidence="2">Belongs to the ABC transporter superfamily.</text>
</comment>
<protein>
    <submittedName>
        <fullName evidence="16">Beta-(1-2)glucan export ATP-binding/permease NdvA</fullName>
    </submittedName>
</protein>
<dbReference type="PANTHER" id="PTHR43394">
    <property type="entry name" value="ATP-DEPENDENT PERMEASE MDL1, MITOCHONDRIAL"/>
    <property type="match status" value="1"/>
</dbReference>
<dbReference type="PROSITE" id="PS50893">
    <property type="entry name" value="ABC_TRANSPORTER_2"/>
    <property type="match status" value="1"/>
</dbReference>
<dbReference type="Proteomes" id="UP000027015">
    <property type="component" value="Unassembled WGS sequence"/>
</dbReference>
<dbReference type="Pfam" id="PF00005">
    <property type="entry name" value="ABC_tran"/>
    <property type="match status" value="1"/>
</dbReference>
<feature type="transmembrane region" description="Helical" evidence="13">
    <location>
        <begin position="158"/>
        <end position="177"/>
    </location>
</feature>
<dbReference type="InterPro" id="IPR036640">
    <property type="entry name" value="ABC1_TM_sf"/>
</dbReference>
<evidence type="ECO:0000256" key="11">
    <source>
        <dbReference type="ARBA" id="ARBA00022989"/>
    </source>
</evidence>
<reference evidence="16 17" key="1">
    <citation type="submission" date="2012-04" db="EMBL/GenBank/DDBJ databases">
        <title>The Genome Sequence of Bartonella koehlerae C-29.</title>
        <authorList>
            <consortium name="The Broad Institute Genome Sequencing Platform"/>
            <consortium name="The Broad Institute Genome Sequencing Center for Infectious Disease"/>
            <person name="Feldgarden M."/>
            <person name="Kirby J."/>
            <person name="Kosoy M."/>
            <person name="Birtles R."/>
            <person name="Probert W.S."/>
            <person name="Chiaraviglio L."/>
            <person name="Walker B."/>
            <person name="Young S.K."/>
            <person name="Zeng Q."/>
            <person name="Gargeya S."/>
            <person name="Fitzgerald M."/>
            <person name="Haas B."/>
            <person name="Abouelleil A."/>
            <person name="Alvarado L."/>
            <person name="Arachchi H.M."/>
            <person name="Berlin A.M."/>
            <person name="Chapman S.B."/>
            <person name="Goldberg J."/>
            <person name="Griggs A."/>
            <person name="Gujja S."/>
            <person name="Hansen M."/>
            <person name="Howarth C."/>
            <person name="Imamovic A."/>
            <person name="Larimer J."/>
            <person name="McCowen C."/>
            <person name="Montmayeur A."/>
            <person name="Murphy C."/>
            <person name="Neiman D."/>
            <person name="Pearson M."/>
            <person name="Priest M."/>
            <person name="Roberts A."/>
            <person name="Saif S."/>
            <person name="Shea T."/>
            <person name="Sisk P."/>
            <person name="Sykes S."/>
            <person name="Wortman J."/>
            <person name="Nusbaum C."/>
            <person name="Birren B."/>
        </authorList>
    </citation>
    <scope>NUCLEOTIDE SEQUENCE [LARGE SCALE GENOMIC DNA]</scope>
    <source>
        <strain evidence="16 17">C-29</strain>
    </source>
</reference>
<keyword evidence="17" id="KW-1185">Reference proteome</keyword>
<feature type="transmembrane region" description="Helical" evidence="13">
    <location>
        <begin position="20"/>
        <end position="42"/>
    </location>
</feature>
<dbReference type="AlphaFoldDB" id="A0A067W4A5"/>
<proteinExistence type="inferred from homology"/>
<evidence type="ECO:0000313" key="17">
    <source>
        <dbReference type="Proteomes" id="UP000027015"/>
    </source>
</evidence>
<comment type="subcellular location">
    <subcellularLocation>
        <location evidence="1">Cell membrane</location>
        <topology evidence="1">Multi-pass membrane protein</topology>
    </subcellularLocation>
</comment>
<dbReference type="PANTHER" id="PTHR43394:SF1">
    <property type="entry name" value="ATP-BINDING CASSETTE SUB-FAMILY B MEMBER 10, MITOCHONDRIAL"/>
    <property type="match status" value="1"/>
</dbReference>
<dbReference type="InterPro" id="IPR005896">
    <property type="entry name" value="NdvA"/>
</dbReference>
<keyword evidence="11 13" id="KW-1133">Transmembrane helix</keyword>
<feature type="transmembrane region" description="Helical" evidence="13">
    <location>
        <begin position="54"/>
        <end position="77"/>
    </location>
</feature>
<comment type="caution">
    <text evidence="16">The sequence shown here is derived from an EMBL/GenBank/DDBJ whole genome shotgun (WGS) entry which is preliminary data.</text>
</comment>
<name>A0A067W4A5_9HYPH</name>
<dbReference type="GO" id="GO:0016887">
    <property type="term" value="F:ATP hydrolysis activity"/>
    <property type="evidence" value="ECO:0007669"/>
    <property type="project" value="InterPro"/>
</dbReference>
<dbReference type="PROSITE" id="PS00211">
    <property type="entry name" value="ABC_TRANSPORTER_1"/>
    <property type="match status" value="1"/>
</dbReference>
<dbReference type="STRING" id="1134510.O9A_01133"/>
<evidence type="ECO:0000256" key="9">
    <source>
        <dbReference type="ARBA" id="ARBA00022840"/>
    </source>
</evidence>
<keyword evidence="9 16" id="KW-0067">ATP-binding</keyword>
<feature type="transmembrane region" description="Helical" evidence="13">
    <location>
        <begin position="248"/>
        <end position="266"/>
    </location>
</feature>
<accession>A0A067W4A5</accession>
<dbReference type="InterPro" id="IPR003593">
    <property type="entry name" value="AAA+_ATPase"/>
</dbReference>
<evidence type="ECO:0000256" key="2">
    <source>
        <dbReference type="ARBA" id="ARBA00005417"/>
    </source>
</evidence>
<dbReference type="NCBIfam" id="NF010178">
    <property type="entry name" value="PRK13657.1"/>
    <property type="match status" value="1"/>
</dbReference>
<dbReference type="InterPro" id="IPR011527">
    <property type="entry name" value="ABC1_TM_dom"/>
</dbReference>
<dbReference type="FunFam" id="3.40.50.300:FF:000221">
    <property type="entry name" value="Multidrug ABC transporter ATP-binding protein"/>
    <property type="match status" value="1"/>
</dbReference>
<keyword evidence="4" id="KW-1003">Cell membrane</keyword>
<dbReference type="SMART" id="SM00382">
    <property type="entry name" value="AAA"/>
    <property type="match status" value="1"/>
</dbReference>
<dbReference type="SUPFAM" id="SSF52540">
    <property type="entry name" value="P-loop containing nucleoside triphosphate hydrolases"/>
    <property type="match status" value="1"/>
</dbReference>
<feature type="transmembrane region" description="Helical" evidence="13">
    <location>
        <begin position="133"/>
        <end position="152"/>
    </location>
</feature>
<organism evidence="16 17">
    <name type="scientific">Bartonella koehlerae C-29</name>
    <dbReference type="NCBI Taxonomy" id="1134510"/>
    <lineage>
        <taxon>Bacteria</taxon>
        <taxon>Pseudomonadati</taxon>
        <taxon>Pseudomonadota</taxon>
        <taxon>Alphaproteobacteria</taxon>
        <taxon>Hyphomicrobiales</taxon>
        <taxon>Bartonellaceae</taxon>
        <taxon>Bartonella</taxon>
    </lineage>
</organism>
<gene>
    <name evidence="16" type="ORF">O9A_01133</name>
</gene>
<feature type="domain" description="ABC transporter" evidence="14">
    <location>
        <begin position="335"/>
        <end position="569"/>
    </location>
</feature>
<evidence type="ECO:0000256" key="3">
    <source>
        <dbReference type="ARBA" id="ARBA00022448"/>
    </source>
</evidence>
<dbReference type="InterPro" id="IPR017871">
    <property type="entry name" value="ABC_transporter-like_CS"/>
</dbReference>
<dbReference type="Gene3D" id="1.20.1560.10">
    <property type="entry name" value="ABC transporter type 1, transmembrane domain"/>
    <property type="match status" value="1"/>
</dbReference>
<evidence type="ECO:0000256" key="6">
    <source>
        <dbReference type="ARBA" id="ARBA00022597"/>
    </source>
</evidence>
<evidence type="ECO:0000256" key="1">
    <source>
        <dbReference type="ARBA" id="ARBA00004651"/>
    </source>
</evidence>
<keyword evidence="10" id="KW-1278">Translocase</keyword>
<evidence type="ECO:0000256" key="8">
    <source>
        <dbReference type="ARBA" id="ARBA00022741"/>
    </source>
</evidence>
<dbReference type="GO" id="GO:0015441">
    <property type="term" value="F:ABC-type beta-glucan transporter activity"/>
    <property type="evidence" value="ECO:0007669"/>
    <property type="project" value="InterPro"/>
</dbReference>
<dbReference type="PATRIC" id="fig|1134510.3.peg.1275"/>
<keyword evidence="6" id="KW-0762">Sugar transport</keyword>
<evidence type="ECO:0000256" key="10">
    <source>
        <dbReference type="ARBA" id="ARBA00022967"/>
    </source>
</evidence>